<dbReference type="Pfam" id="PF00128">
    <property type="entry name" value="Alpha-amylase"/>
    <property type="match status" value="1"/>
</dbReference>
<feature type="non-terminal residue" evidence="3">
    <location>
        <position position="235"/>
    </location>
</feature>
<accession>A0A383DL51</accession>
<dbReference type="InterPro" id="IPR014756">
    <property type="entry name" value="Ig_E-set"/>
</dbReference>
<evidence type="ECO:0000259" key="2">
    <source>
        <dbReference type="Pfam" id="PF00128"/>
    </source>
</evidence>
<proteinExistence type="inferred from homology"/>
<feature type="domain" description="Glycosyl hydrolase family 13 catalytic" evidence="2">
    <location>
        <begin position="116"/>
        <end position="209"/>
    </location>
</feature>
<reference evidence="3" key="1">
    <citation type="submission" date="2018-05" db="EMBL/GenBank/DDBJ databases">
        <authorList>
            <person name="Lanie J.A."/>
            <person name="Ng W.-L."/>
            <person name="Kazmierczak K.M."/>
            <person name="Andrzejewski T.M."/>
            <person name="Davidsen T.M."/>
            <person name="Wayne K.J."/>
            <person name="Tettelin H."/>
            <person name="Glass J.I."/>
            <person name="Rusch D."/>
            <person name="Podicherti R."/>
            <person name="Tsui H.-C.T."/>
            <person name="Winkler M.E."/>
        </authorList>
    </citation>
    <scope>NUCLEOTIDE SEQUENCE</scope>
</reference>
<feature type="non-terminal residue" evidence="3">
    <location>
        <position position="1"/>
    </location>
</feature>
<dbReference type="Gene3D" id="3.20.20.80">
    <property type="entry name" value="Glycosidases"/>
    <property type="match status" value="1"/>
</dbReference>
<evidence type="ECO:0000256" key="1">
    <source>
        <dbReference type="ARBA" id="ARBA00008061"/>
    </source>
</evidence>
<dbReference type="AlphaFoldDB" id="A0A383DL51"/>
<dbReference type="EMBL" id="UINC01218096">
    <property type="protein sequence ID" value="SVE44975.1"/>
    <property type="molecule type" value="Genomic_DNA"/>
</dbReference>
<sequence>APGKDYVAIKGSWNSELTHGELMNHDNGTWWYETTLSSGEYTYQFNIEGIKNIADPWSEDVIWVDPNGGWETGYYEHALTVFEVGANTYSWGDANFVRPAQNEVVIYELHIGDFMSDGEIHGTFNDVTAKIESGYFNDLGINAIELMPVNEFEGAYSWGYNPSFYMAPETSYGTPDELKALVDAAHQKGIAVLMDVVFDHLWGSSSLFQLYQPPNNYEWETHDYDNCPYFQDNGF</sequence>
<dbReference type="SUPFAM" id="SSF51445">
    <property type="entry name" value="(Trans)glycosidases"/>
    <property type="match status" value="1"/>
</dbReference>
<comment type="similarity">
    <text evidence="1">Belongs to the glycosyl hydrolase 13 family.</text>
</comment>
<dbReference type="InterPro" id="IPR006047">
    <property type="entry name" value="GH13_cat_dom"/>
</dbReference>
<dbReference type="InterPro" id="IPR013783">
    <property type="entry name" value="Ig-like_fold"/>
</dbReference>
<dbReference type="SUPFAM" id="SSF81296">
    <property type="entry name" value="E set domains"/>
    <property type="match status" value="1"/>
</dbReference>
<dbReference type="InterPro" id="IPR017853">
    <property type="entry name" value="GH"/>
</dbReference>
<dbReference type="PANTHER" id="PTHR43002">
    <property type="entry name" value="GLYCOGEN DEBRANCHING ENZYME"/>
    <property type="match status" value="1"/>
</dbReference>
<dbReference type="Gene3D" id="2.60.40.10">
    <property type="entry name" value="Immunoglobulins"/>
    <property type="match status" value="1"/>
</dbReference>
<evidence type="ECO:0000313" key="3">
    <source>
        <dbReference type="EMBL" id="SVE44975.1"/>
    </source>
</evidence>
<gene>
    <name evidence="3" type="ORF">METZ01_LOCUS497829</name>
</gene>
<protein>
    <recommendedName>
        <fullName evidence="2">Glycosyl hydrolase family 13 catalytic domain-containing protein</fullName>
    </recommendedName>
</protein>
<name>A0A383DL51_9ZZZZ</name>
<dbReference type="GO" id="GO:0005975">
    <property type="term" value="P:carbohydrate metabolic process"/>
    <property type="evidence" value="ECO:0007669"/>
    <property type="project" value="InterPro"/>
</dbReference>
<organism evidence="3">
    <name type="scientific">marine metagenome</name>
    <dbReference type="NCBI Taxonomy" id="408172"/>
    <lineage>
        <taxon>unclassified sequences</taxon>
        <taxon>metagenomes</taxon>
        <taxon>ecological metagenomes</taxon>
    </lineage>
</organism>